<name>A0ABU7D5M8_9TELE</name>
<organism evidence="2 3">
    <name type="scientific">Characodon lateralis</name>
    <dbReference type="NCBI Taxonomy" id="208331"/>
    <lineage>
        <taxon>Eukaryota</taxon>
        <taxon>Metazoa</taxon>
        <taxon>Chordata</taxon>
        <taxon>Craniata</taxon>
        <taxon>Vertebrata</taxon>
        <taxon>Euteleostomi</taxon>
        <taxon>Actinopterygii</taxon>
        <taxon>Neopterygii</taxon>
        <taxon>Teleostei</taxon>
        <taxon>Neoteleostei</taxon>
        <taxon>Acanthomorphata</taxon>
        <taxon>Ovalentaria</taxon>
        <taxon>Atherinomorphae</taxon>
        <taxon>Cyprinodontiformes</taxon>
        <taxon>Goodeidae</taxon>
        <taxon>Characodon</taxon>
    </lineage>
</organism>
<keyword evidence="3" id="KW-1185">Reference proteome</keyword>
<evidence type="ECO:0000313" key="2">
    <source>
        <dbReference type="EMBL" id="MED6270217.1"/>
    </source>
</evidence>
<proteinExistence type="predicted"/>
<accession>A0ABU7D5M8</accession>
<reference evidence="2 3" key="1">
    <citation type="submission" date="2021-06" db="EMBL/GenBank/DDBJ databases">
        <authorList>
            <person name="Palmer J.M."/>
        </authorList>
    </citation>
    <scope>NUCLEOTIDE SEQUENCE [LARGE SCALE GENOMIC DNA]</scope>
    <source>
        <strain evidence="2 3">CL_MEX2019</strain>
        <tissue evidence="2">Muscle</tissue>
    </source>
</reference>
<comment type="caution">
    <text evidence="2">The sequence shown here is derived from an EMBL/GenBank/DDBJ whole genome shotgun (WGS) entry which is preliminary data.</text>
</comment>
<sequence length="103" mass="11531">MSCNPNKPNKRYGRENLPAEEGGSYRASLCVPACQLAMPPAAANPSPISHTHTHINMPNVGITATSWHLTWHLTWPKGKWRRREDELFDGGSAIFEMIFSDKV</sequence>
<feature type="region of interest" description="Disordered" evidence="1">
    <location>
        <begin position="1"/>
        <end position="21"/>
    </location>
</feature>
<evidence type="ECO:0000313" key="3">
    <source>
        <dbReference type="Proteomes" id="UP001352852"/>
    </source>
</evidence>
<protein>
    <submittedName>
        <fullName evidence="2">Uncharacterized protein</fullName>
    </submittedName>
</protein>
<gene>
    <name evidence="2" type="ORF">CHARACLAT_007811</name>
</gene>
<dbReference type="Proteomes" id="UP001352852">
    <property type="component" value="Unassembled WGS sequence"/>
</dbReference>
<evidence type="ECO:0000256" key="1">
    <source>
        <dbReference type="SAM" id="MobiDB-lite"/>
    </source>
</evidence>
<dbReference type="EMBL" id="JAHUTJ010016833">
    <property type="protein sequence ID" value="MED6270217.1"/>
    <property type="molecule type" value="Genomic_DNA"/>
</dbReference>